<organism evidence="1 2">
    <name type="scientific">Manihot esculenta</name>
    <name type="common">Cassava</name>
    <name type="synonym">Jatropha manihot</name>
    <dbReference type="NCBI Taxonomy" id="3983"/>
    <lineage>
        <taxon>Eukaryota</taxon>
        <taxon>Viridiplantae</taxon>
        <taxon>Streptophyta</taxon>
        <taxon>Embryophyta</taxon>
        <taxon>Tracheophyta</taxon>
        <taxon>Spermatophyta</taxon>
        <taxon>Magnoliopsida</taxon>
        <taxon>eudicotyledons</taxon>
        <taxon>Gunneridae</taxon>
        <taxon>Pentapetalae</taxon>
        <taxon>rosids</taxon>
        <taxon>fabids</taxon>
        <taxon>Malpighiales</taxon>
        <taxon>Euphorbiaceae</taxon>
        <taxon>Crotonoideae</taxon>
        <taxon>Manihoteae</taxon>
        <taxon>Manihot</taxon>
    </lineage>
</organism>
<sequence length="357" mass="38069">MGSKVHVCAAYLVLLFAFTSGAQPNTFDVTKYGAKEGLLLSGLSLPFSFLGFTDCMEGGCGAAGFGKVVIPKGKYSLGVVDLLGPCKGAMHLQVEGTLVAPAKASQHRKNSWVTLRYLDRLTVSGGGAFDGQGEIAWQRKSCGGGCKKALPINLRFDFVTNSIVEDVTSIDSKQFHVNLLGSKNLTFQRFSVKAPGHSPNTDGIHIGRSEEINIIDSNIMTVRITNVRCGHGHGISIGSLGKYEKEEPVSGIYVKNCTIYDTDNGMRIKTWPALHGGSVSNIQFEDIVMQNVSNPFHKAISVSSFCASLICCSKLGLTFNSAMIAPSSAIVNCAFIAFNANKDFLLSASATRLALPG</sequence>
<accession>A0ACB7G1N5</accession>
<keyword evidence="2" id="KW-1185">Reference proteome</keyword>
<evidence type="ECO:0000313" key="2">
    <source>
        <dbReference type="Proteomes" id="UP000091857"/>
    </source>
</evidence>
<proteinExistence type="predicted"/>
<dbReference type="EMBL" id="CM004403">
    <property type="protein sequence ID" value="KAG8634168.1"/>
    <property type="molecule type" value="Genomic_DNA"/>
</dbReference>
<gene>
    <name evidence="1" type="ORF">MANES_17G015183v8</name>
</gene>
<protein>
    <submittedName>
        <fullName evidence="1">Uncharacterized protein</fullName>
    </submittedName>
</protein>
<evidence type="ECO:0000313" key="1">
    <source>
        <dbReference type="EMBL" id="KAG8634168.1"/>
    </source>
</evidence>
<comment type="caution">
    <text evidence="1">The sequence shown here is derived from an EMBL/GenBank/DDBJ whole genome shotgun (WGS) entry which is preliminary data.</text>
</comment>
<reference evidence="2" key="1">
    <citation type="journal article" date="2016" name="Nat. Biotechnol.">
        <title>Sequencing wild and cultivated cassava and related species reveals extensive interspecific hybridization and genetic diversity.</title>
        <authorList>
            <person name="Bredeson J.V."/>
            <person name="Lyons J.B."/>
            <person name="Prochnik S.E."/>
            <person name="Wu G.A."/>
            <person name="Ha C.M."/>
            <person name="Edsinger-Gonzales E."/>
            <person name="Grimwood J."/>
            <person name="Schmutz J."/>
            <person name="Rabbi I.Y."/>
            <person name="Egesi C."/>
            <person name="Nauluvula P."/>
            <person name="Lebot V."/>
            <person name="Ndunguru J."/>
            <person name="Mkamilo G."/>
            <person name="Bart R.S."/>
            <person name="Setter T.L."/>
            <person name="Gleadow R.M."/>
            <person name="Kulakow P."/>
            <person name="Ferguson M.E."/>
            <person name="Rounsley S."/>
            <person name="Rokhsar D.S."/>
        </authorList>
    </citation>
    <scope>NUCLEOTIDE SEQUENCE [LARGE SCALE GENOMIC DNA]</scope>
    <source>
        <strain evidence="2">cv. AM560-2</strain>
    </source>
</reference>
<name>A0ACB7G1N5_MANES</name>
<dbReference type="Proteomes" id="UP000091857">
    <property type="component" value="Chromosome 17"/>
</dbReference>